<sequence length="691" mass="79076">MTNTASPTGVHEATEPSAARPEDGVIQPDSDSAQVNITDTESLKSAISNYKWVHGRRFHAYGDGPYWGANDDRQQEAEDLIHELFRIVLDGKIYEAPIGDKPENVLDVGCGTGSWAIDMADLHPSAEVVGVDLSPIQPNFTPPNCRFEVDDINKEWTFPENKFDFIHIRYMTGTVPDWTELLKKAQRHLKPGGWIEHVEIWGDARTDDDTMSPDSPLRTWVKIFEKIGERIGNPFFWNPAEEFEKSGLINITEKKVKVPIGTWPKDKDLKHWGAWNRQFLLQGLEGFSIRGLTELLGWKYERAQVFLVDVRKELLNPKLHSYLLVTALRHFFFFHHPLLQICHKSMANPTGTAVTPEAGTSPPSAQNELIPADDVDHDPQDDGDSSLGDDTQSSTASVSASILEYRRSQGRTYHSDQFTSNYFFPNDDQQCQSMDLTHHYLTLLLDNELFLAPIDPDSIQRVLDVGTGSGIWAIEFADRYPNPEVIGTDLSPCQPTWVPPNVQFEIEDAIQPWTFKDEDFDFIHMRYLFGAIKDWNALFKEAYRCCAPGGWVQSGEVDITFRSDDGTTELEPVFETYLKLFEEGGKITGNSFFVHDLQQKAFEEAGFRDIKVAEYKFPIGFWPKDPKLSEIGQFVKLVLENDFDGYFLMMWNEVVQWPKDEYQVFLMRMRKAIRNPKVHSYMTVRYVYGRK</sequence>
<evidence type="ECO:0000256" key="2">
    <source>
        <dbReference type="SAM" id="MobiDB-lite"/>
    </source>
</evidence>
<keyword evidence="4" id="KW-1185">Reference proteome</keyword>
<dbReference type="Proteomes" id="UP000605986">
    <property type="component" value="Unassembled WGS sequence"/>
</dbReference>
<evidence type="ECO:0000256" key="1">
    <source>
        <dbReference type="ARBA" id="ARBA00038158"/>
    </source>
</evidence>
<evidence type="ECO:0000313" key="4">
    <source>
        <dbReference type="Proteomes" id="UP000605986"/>
    </source>
</evidence>
<feature type="compositionally biased region" description="Polar residues" evidence="2">
    <location>
        <begin position="388"/>
        <end position="399"/>
    </location>
</feature>
<dbReference type="GO" id="GO:0008168">
    <property type="term" value="F:methyltransferase activity"/>
    <property type="evidence" value="ECO:0007669"/>
    <property type="project" value="TreeGrafter"/>
</dbReference>
<dbReference type="EMBL" id="JAADJG010000557">
    <property type="protein sequence ID" value="KAF4444179.1"/>
    <property type="molecule type" value="Genomic_DNA"/>
</dbReference>
<comment type="similarity">
    <text evidence="1">Belongs to the methyltransferase superfamily. LaeA methyltransferase family.</text>
</comment>
<dbReference type="SUPFAM" id="SSF53335">
    <property type="entry name" value="S-adenosyl-L-methionine-dependent methyltransferases"/>
    <property type="match status" value="2"/>
</dbReference>
<dbReference type="Gene3D" id="3.40.50.150">
    <property type="entry name" value="Vaccinia Virus protein VP39"/>
    <property type="match status" value="2"/>
</dbReference>
<dbReference type="InterPro" id="IPR029063">
    <property type="entry name" value="SAM-dependent_MTases_sf"/>
</dbReference>
<comment type="caution">
    <text evidence="3">The sequence shown here is derived from an EMBL/GenBank/DDBJ whole genome shotgun (WGS) entry which is preliminary data.</text>
</comment>
<feature type="compositionally biased region" description="Acidic residues" evidence="2">
    <location>
        <begin position="371"/>
        <end position="384"/>
    </location>
</feature>
<accession>A0A8H4NMS9</accession>
<dbReference type="OrthoDB" id="184880at2759"/>
<dbReference type="PANTHER" id="PTHR43591">
    <property type="entry name" value="METHYLTRANSFERASE"/>
    <property type="match status" value="1"/>
</dbReference>
<feature type="region of interest" description="Disordered" evidence="2">
    <location>
        <begin position="1"/>
        <end position="31"/>
    </location>
</feature>
<evidence type="ECO:0008006" key="5">
    <source>
        <dbReference type="Google" id="ProtNLM"/>
    </source>
</evidence>
<feature type="region of interest" description="Disordered" evidence="2">
    <location>
        <begin position="352"/>
        <end position="399"/>
    </location>
</feature>
<dbReference type="PANTHER" id="PTHR43591:SF105">
    <property type="entry name" value="METHYLTRANSFERASE DOMAIN-CONTAINING PROTEIN-RELATED"/>
    <property type="match status" value="1"/>
</dbReference>
<protein>
    <recommendedName>
        <fullName evidence="5">Methyltransferase domain-containing protein</fullName>
    </recommendedName>
</protein>
<evidence type="ECO:0000313" key="3">
    <source>
        <dbReference type="EMBL" id="KAF4444179.1"/>
    </source>
</evidence>
<dbReference type="CDD" id="cd02440">
    <property type="entry name" value="AdoMet_MTases"/>
    <property type="match status" value="2"/>
</dbReference>
<reference evidence="3" key="1">
    <citation type="submission" date="2020-01" db="EMBL/GenBank/DDBJ databases">
        <title>Identification and distribution of gene clusters putatively required for synthesis of sphingolipid metabolism inhibitors in phylogenetically diverse species of the filamentous fungus Fusarium.</title>
        <authorList>
            <person name="Kim H.-S."/>
            <person name="Busman M."/>
            <person name="Brown D.W."/>
            <person name="Divon H."/>
            <person name="Uhlig S."/>
            <person name="Proctor R.H."/>
        </authorList>
    </citation>
    <scope>NUCLEOTIDE SEQUENCE</scope>
    <source>
        <strain evidence="3">NRRL 53441</strain>
    </source>
</reference>
<organism evidence="3 4">
    <name type="scientific">Fusarium austroafricanum</name>
    <dbReference type="NCBI Taxonomy" id="2364996"/>
    <lineage>
        <taxon>Eukaryota</taxon>
        <taxon>Fungi</taxon>
        <taxon>Dikarya</taxon>
        <taxon>Ascomycota</taxon>
        <taxon>Pezizomycotina</taxon>
        <taxon>Sordariomycetes</taxon>
        <taxon>Hypocreomycetidae</taxon>
        <taxon>Hypocreales</taxon>
        <taxon>Nectriaceae</taxon>
        <taxon>Fusarium</taxon>
        <taxon>Fusarium concolor species complex</taxon>
    </lineage>
</organism>
<gene>
    <name evidence="3" type="ORF">F53441_11238</name>
</gene>
<dbReference type="Pfam" id="PF13489">
    <property type="entry name" value="Methyltransf_23"/>
    <property type="match status" value="2"/>
</dbReference>
<dbReference type="AlphaFoldDB" id="A0A8H4NMS9"/>
<name>A0A8H4NMS9_9HYPO</name>
<proteinExistence type="inferred from homology"/>